<dbReference type="EMBL" id="RRYP01000007">
    <property type="protein sequence ID" value="TNV88255.1"/>
    <property type="molecule type" value="Genomic_DNA"/>
</dbReference>
<sequence length="101" mass="11531">MKLFTNTIQISIERDNDKQLVPVETISSSSDLLKLQLLYDDPKSLSNYQEQDTLKVFLTKSTFLFFSNLNLSLIIPQSKSIVIPQFISEGNQIIHTSIIQI</sequence>
<proteinExistence type="predicted"/>
<organism evidence="1 2">
    <name type="scientific">Halteria grandinella</name>
    <dbReference type="NCBI Taxonomy" id="5974"/>
    <lineage>
        <taxon>Eukaryota</taxon>
        <taxon>Sar</taxon>
        <taxon>Alveolata</taxon>
        <taxon>Ciliophora</taxon>
        <taxon>Intramacronucleata</taxon>
        <taxon>Spirotrichea</taxon>
        <taxon>Stichotrichia</taxon>
        <taxon>Sporadotrichida</taxon>
        <taxon>Halteriidae</taxon>
        <taxon>Halteria</taxon>
    </lineage>
</organism>
<dbReference type="AlphaFoldDB" id="A0A8J8P9H7"/>
<evidence type="ECO:0000313" key="2">
    <source>
        <dbReference type="Proteomes" id="UP000785679"/>
    </source>
</evidence>
<name>A0A8J8P9H7_HALGN</name>
<accession>A0A8J8P9H7</accession>
<protein>
    <submittedName>
        <fullName evidence="1">Uncharacterized protein</fullName>
    </submittedName>
</protein>
<evidence type="ECO:0000313" key="1">
    <source>
        <dbReference type="EMBL" id="TNV88255.1"/>
    </source>
</evidence>
<reference evidence="1" key="1">
    <citation type="submission" date="2019-06" db="EMBL/GenBank/DDBJ databases">
        <authorList>
            <person name="Zheng W."/>
        </authorList>
    </citation>
    <scope>NUCLEOTIDE SEQUENCE</scope>
    <source>
        <strain evidence="1">QDHG01</strain>
    </source>
</reference>
<keyword evidence="2" id="KW-1185">Reference proteome</keyword>
<comment type="caution">
    <text evidence="1">The sequence shown here is derived from an EMBL/GenBank/DDBJ whole genome shotgun (WGS) entry which is preliminary data.</text>
</comment>
<dbReference type="Proteomes" id="UP000785679">
    <property type="component" value="Unassembled WGS sequence"/>
</dbReference>
<gene>
    <name evidence="1" type="ORF">FGO68_gene11482</name>
</gene>